<accession>A0A9D1SD42</accession>
<evidence type="ECO:0000256" key="1">
    <source>
        <dbReference type="ARBA" id="ARBA00009741"/>
    </source>
</evidence>
<proteinExistence type="inferred from homology"/>
<evidence type="ECO:0000313" key="7">
    <source>
        <dbReference type="EMBL" id="HIU55193.1"/>
    </source>
</evidence>
<dbReference type="SUPFAM" id="SSF53335">
    <property type="entry name" value="S-adenosyl-L-methionine-dependent methyltransferases"/>
    <property type="match status" value="1"/>
</dbReference>
<dbReference type="EC" id="2.1.1.-" evidence="6"/>
<dbReference type="CDD" id="cd02440">
    <property type="entry name" value="AdoMet_MTases"/>
    <property type="match status" value="1"/>
</dbReference>
<dbReference type="GO" id="GO:0005737">
    <property type="term" value="C:cytoplasm"/>
    <property type="evidence" value="ECO:0007669"/>
    <property type="project" value="UniProtKB-SubCell"/>
</dbReference>
<feature type="binding site" evidence="6">
    <location>
        <position position="215"/>
    </location>
    <ligand>
        <name>S-adenosyl-L-methionine</name>
        <dbReference type="ChEBI" id="CHEBI:59789"/>
    </ligand>
</feature>
<dbReference type="PANTHER" id="PTHR43648:SF1">
    <property type="entry name" value="ELECTRON TRANSFER FLAVOPROTEIN BETA SUBUNIT LYSINE METHYLTRANSFERASE"/>
    <property type="match status" value="1"/>
</dbReference>
<gene>
    <name evidence="6 7" type="primary">prmA</name>
    <name evidence="7" type="ORF">IAB03_05230</name>
</gene>
<evidence type="ECO:0000256" key="4">
    <source>
        <dbReference type="ARBA" id="ARBA00022679"/>
    </source>
</evidence>
<name>A0A9D1SD42_9BACT</name>
<dbReference type="InterPro" id="IPR004498">
    <property type="entry name" value="Ribosomal_PrmA_MeTrfase"/>
</dbReference>
<dbReference type="GO" id="GO:0008276">
    <property type="term" value="F:protein methyltransferase activity"/>
    <property type="evidence" value="ECO:0007669"/>
    <property type="project" value="UniProtKB-UniRule"/>
</dbReference>
<reference evidence="7" key="1">
    <citation type="submission" date="2020-10" db="EMBL/GenBank/DDBJ databases">
        <authorList>
            <person name="Gilroy R."/>
        </authorList>
    </citation>
    <scope>NUCLEOTIDE SEQUENCE</scope>
    <source>
        <strain evidence="7">CHK158-818</strain>
    </source>
</reference>
<dbReference type="EMBL" id="DVNA01000120">
    <property type="protein sequence ID" value="HIU55193.1"/>
    <property type="molecule type" value="Genomic_DNA"/>
</dbReference>
<organism evidence="7 8">
    <name type="scientific">Candidatus Gallibacteroides avistercoris</name>
    <dbReference type="NCBI Taxonomy" id="2840833"/>
    <lineage>
        <taxon>Bacteria</taxon>
        <taxon>Pseudomonadati</taxon>
        <taxon>Bacteroidota</taxon>
        <taxon>Bacteroidia</taxon>
        <taxon>Bacteroidales</taxon>
        <taxon>Bacteroidaceae</taxon>
        <taxon>Bacteroidaceae incertae sedis</taxon>
        <taxon>Candidatus Gallibacteroides</taxon>
    </lineage>
</organism>
<keyword evidence="2 6" id="KW-0963">Cytoplasm</keyword>
<evidence type="ECO:0000256" key="2">
    <source>
        <dbReference type="ARBA" id="ARBA00022490"/>
    </source>
</evidence>
<comment type="subcellular location">
    <subcellularLocation>
        <location evidence="6">Cytoplasm</location>
    </subcellularLocation>
</comment>
<evidence type="ECO:0000256" key="3">
    <source>
        <dbReference type="ARBA" id="ARBA00022603"/>
    </source>
</evidence>
<evidence type="ECO:0000256" key="6">
    <source>
        <dbReference type="HAMAP-Rule" id="MF_00735"/>
    </source>
</evidence>
<keyword evidence="7" id="KW-0689">Ribosomal protein</keyword>
<comment type="similarity">
    <text evidence="1 6">Belongs to the methyltransferase superfamily. PrmA family.</text>
</comment>
<comment type="caution">
    <text evidence="7">The sequence shown here is derived from an EMBL/GenBank/DDBJ whole genome shotgun (WGS) entry which is preliminary data.</text>
</comment>
<reference evidence="7" key="2">
    <citation type="journal article" date="2021" name="PeerJ">
        <title>Extensive microbial diversity within the chicken gut microbiome revealed by metagenomics and culture.</title>
        <authorList>
            <person name="Gilroy R."/>
            <person name="Ravi A."/>
            <person name="Getino M."/>
            <person name="Pursley I."/>
            <person name="Horton D.L."/>
            <person name="Alikhan N.F."/>
            <person name="Baker D."/>
            <person name="Gharbi K."/>
            <person name="Hall N."/>
            <person name="Watson M."/>
            <person name="Adriaenssens E.M."/>
            <person name="Foster-Nyarko E."/>
            <person name="Jarju S."/>
            <person name="Secka A."/>
            <person name="Antonio M."/>
            <person name="Oren A."/>
            <person name="Chaudhuri R.R."/>
            <person name="La Ragione R."/>
            <person name="Hildebrand F."/>
            <person name="Pallen M.J."/>
        </authorList>
    </citation>
    <scope>NUCLEOTIDE SEQUENCE</scope>
    <source>
        <strain evidence="7">CHK158-818</strain>
    </source>
</reference>
<dbReference type="PIRSF" id="PIRSF000401">
    <property type="entry name" value="RPL11_MTase"/>
    <property type="match status" value="1"/>
</dbReference>
<dbReference type="PANTHER" id="PTHR43648">
    <property type="entry name" value="ELECTRON TRANSFER FLAVOPROTEIN BETA SUBUNIT LYSINE METHYLTRANSFERASE"/>
    <property type="match status" value="1"/>
</dbReference>
<feature type="binding site" evidence="6">
    <location>
        <position position="130"/>
    </location>
    <ligand>
        <name>S-adenosyl-L-methionine</name>
        <dbReference type="ChEBI" id="CHEBI:59789"/>
    </ligand>
</feature>
<sequence length="279" mass="31319">MDYIELNVTVTPQSEMATDILAGMLADIGYESFVPHEKGLLAYIGEAHFEEKRLQEVIADFFLPVSIVYSVVKIKGKDWNEEWEKNYFHPIVIGDQCVIHSTFHTDVPKCKYDITVDPKMAFGTGHHETTGLMLQYILEADMSGKRVLDMGCGTAVLAILASMRGASCLTAVDIDEWAYDNARENLVLNGISNVEVFVGGAEILGNQQYDVIFANINRNILLADMAAYVSVLIPEGDLYLSGFYEQDIPVIEEHAQRLGLTYVSHKIKNQWVAVRFCRR</sequence>
<dbReference type="InterPro" id="IPR050078">
    <property type="entry name" value="Ribosomal_L11_MeTrfase_PrmA"/>
</dbReference>
<dbReference type="Gene3D" id="3.40.50.150">
    <property type="entry name" value="Vaccinia Virus protein VP39"/>
    <property type="match status" value="1"/>
</dbReference>
<dbReference type="Pfam" id="PF06325">
    <property type="entry name" value="PrmA"/>
    <property type="match status" value="1"/>
</dbReference>
<keyword evidence="3 6" id="KW-0489">Methyltransferase</keyword>
<dbReference type="InterPro" id="IPR029063">
    <property type="entry name" value="SAM-dependent_MTases_sf"/>
</dbReference>
<dbReference type="HAMAP" id="MF_00735">
    <property type="entry name" value="Methyltr_PrmA"/>
    <property type="match status" value="1"/>
</dbReference>
<evidence type="ECO:0000313" key="8">
    <source>
        <dbReference type="Proteomes" id="UP000824112"/>
    </source>
</evidence>
<dbReference type="NCBIfam" id="NF001785">
    <property type="entry name" value="PRK00517.2-2"/>
    <property type="match status" value="1"/>
</dbReference>
<feature type="binding site" evidence="6">
    <location>
        <position position="173"/>
    </location>
    <ligand>
        <name>S-adenosyl-L-methionine</name>
        <dbReference type="ChEBI" id="CHEBI:59789"/>
    </ligand>
</feature>
<dbReference type="Proteomes" id="UP000824112">
    <property type="component" value="Unassembled WGS sequence"/>
</dbReference>
<evidence type="ECO:0000256" key="5">
    <source>
        <dbReference type="ARBA" id="ARBA00022691"/>
    </source>
</evidence>
<dbReference type="GO" id="GO:0005840">
    <property type="term" value="C:ribosome"/>
    <property type="evidence" value="ECO:0007669"/>
    <property type="project" value="UniProtKB-KW"/>
</dbReference>
<feature type="binding site" evidence="6">
    <location>
        <position position="151"/>
    </location>
    <ligand>
        <name>S-adenosyl-L-methionine</name>
        <dbReference type="ChEBI" id="CHEBI:59789"/>
    </ligand>
</feature>
<keyword evidence="4 6" id="KW-0808">Transferase</keyword>
<dbReference type="AlphaFoldDB" id="A0A9D1SD42"/>
<protein>
    <recommendedName>
        <fullName evidence="6">Ribosomal protein L11 methyltransferase</fullName>
        <shortName evidence="6">L11 Mtase</shortName>
        <ecNumber evidence="6">2.1.1.-</ecNumber>
    </recommendedName>
</protein>
<dbReference type="GO" id="GO:0032259">
    <property type="term" value="P:methylation"/>
    <property type="evidence" value="ECO:0007669"/>
    <property type="project" value="UniProtKB-KW"/>
</dbReference>
<comment type="catalytic activity">
    <reaction evidence="6">
        <text>L-lysyl-[protein] + 3 S-adenosyl-L-methionine = N(6),N(6),N(6)-trimethyl-L-lysyl-[protein] + 3 S-adenosyl-L-homocysteine + 3 H(+)</text>
        <dbReference type="Rhea" id="RHEA:54192"/>
        <dbReference type="Rhea" id="RHEA-COMP:9752"/>
        <dbReference type="Rhea" id="RHEA-COMP:13826"/>
        <dbReference type="ChEBI" id="CHEBI:15378"/>
        <dbReference type="ChEBI" id="CHEBI:29969"/>
        <dbReference type="ChEBI" id="CHEBI:57856"/>
        <dbReference type="ChEBI" id="CHEBI:59789"/>
        <dbReference type="ChEBI" id="CHEBI:61961"/>
    </reaction>
</comment>
<keyword evidence="5 6" id="KW-0949">S-adenosyl-L-methionine</keyword>
<comment type="function">
    <text evidence="6">Methylates ribosomal protein L11.</text>
</comment>
<keyword evidence="7" id="KW-0687">Ribonucleoprotein</keyword>